<name>A0ACB7TPB2_HYAAI</name>
<keyword evidence="2" id="KW-1185">Reference proteome</keyword>
<evidence type="ECO:0000313" key="2">
    <source>
        <dbReference type="Proteomes" id="UP000821845"/>
    </source>
</evidence>
<comment type="caution">
    <text evidence="1">The sequence shown here is derived from an EMBL/GenBank/DDBJ whole genome shotgun (WGS) entry which is preliminary data.</text>
</comment>
<sequence length="95" mass="10540">MTRVPFGSTASAFLRSATLQYHFKRLDPALKLTALQLAETFYVVDFVAGLNSSEEAFRLYQEVSLILTKAGMKLPKLSTNAEELSRHVADGMDTI</sequence>
<reference evidence="1" key="1">
    <citation type="submission" date="2020-05" db="EMBL/GenBank/DDBJ databases">
        <title>Large-scale comparative analyses of tick genomes elucidate their genetic diversity and vector capacities.</title>
        <authorList>
            <person name="Jia N."/>
            <person name="Wang J."/>
            <person name="Shi W."/>
            <person name="Du L."/>
            <person name="Sun Y."/>
            <person name="Zhan W."/>
            <person name="Jiang J."/>
            <person name="Wang Q."/>
            <person name="Zhang B."/>
            <person name="Ji P."/>
            <person name="Sakyi L.B."/>
            <person name="Cui X."/>
            <person name="Yuan T."/>
            <person name="Jiang B."/>
            <person name="Yang W."/>
            <person name="Lam T.T.-Y."/>
            <person name="Chang Q."/>
            <person name="Ding S."/>
            <person name="Wang X."/>
            <person name="Zhu J."/>
            <person name="Ruan X."/>
            <person name="Zhao L."/>
            <person name="Wei J."/>
            <person name="Que T."/>
            <person name="Du C."/>
            <person name="Cheng J."/>
            <person name="Dai P."/>
            <person name="Han X."/>
            <person name="Huang E."/>
            <person name="Gao Y."/>
            <person name="Liu J."/>
            <person name="Shao H."/>
            <person name="Ye R."/>
            <person name="Li L."/>
            <person name="Wei W."/>
            <person name="Wang X."/>
            <person name="Wang C."/>
            <person name="Yang T."/>
            <person name="Huo Q."/>
            <person name="Li W."/>
            <person name="Guo W."/>
            <person name="Chen H."/>
            <person name="Zhou L."/>
            <person name="Ni X."/>
            <person name="Tian J."/>
            <person name="Zhou Y."/>
            <person name="Sheng Y."/>
            <person name="Liu T."/>
            <person name="Pan Y."/>
            <person name="Xia L."/>
            <person name="Li J."/>
            <person name="Zhao F."/>
            <person name="Cao W."/>
        </authorList>
    </citation>
    <scope>NUCLEOTIDE SEQUENCE</scope>
    <source>
        <strain evidence="1">Hyas-2018</strain>
    </source>
</reference>
<dbReference type="EMBL" id="CM023481">
    <property type="protein sequence ID" value="KAH6948890.1"/>
    <property type="molecule type" value="Genomic_DNA"/>
</dbReference>
<proteinExistence type="predicted"/>
<gene>
    <name evidence="1" type="ORF">HPB50_026792</name>
</gene>
<dbReference type="Proteomes" id="UP000821845">
    <property type="component" value="Chromosome 1"/>
</dbReference>
<organism evidence="1 2">
    <name type="scientific">Hyalomma asiaticum</name>
    <name type="common">Tick</name>
    <dbReference type="NCBI Taxonomy" id="266040"/>
    <lineage>
        <taxon>Eukaryota</taxon>
        <taxon>Metazoa</taxon>
        <taxon>Ecdysozoa</taxon>
        <taxon>Arthropoda</taxon>
        <taxon>Chelicerata</taxon>
        <taxon>Arachnida</taxon>
        <taxon>Acari</taxon>
        <taxon>Parasitiformes</taxon>
        <taxon>Ixodida</taxon>
        <taxon>Ixodoidea</taxon>
        <taxon>Ixodidae</taxon>
        <taxon>Hyalomminae</taxon>
        <taxon>Hyalomma</taxon>
    </lineage>
</organism>
<evidence type="ECO:0000313" key="1">
    <source>
        <dbReference type="EMBL" id="KAH6948890.1"/>
    </source>
</evidence>
<accession>A0ACB7TPB2</accession>
<protein>
    <submittedName>
        <fullName evidence="1">Uncharacterized protein</fullName>
    </submittedName>
</protein>